<evidence type="ECO:0000313" key="2">
    <source>
        <dbReference type="Proteomes" id="UP000070501"/>
    </source>
</evidence>
<keyword evidence="2" id="KW-1185">Reference proteome</keyword>
<evidence type="ECO:0000313" key="1">
    <source>
        <dbReference type="EMBL" id="KXJ95356.1"/>
    </source>
</evidence>
<sequence length="59" mass="7407">MMQDVAPRSARLFTQQYWLEDTQHYLGNAWYASSKWYMGLEHLRVTLRRGDWWDWERNR</sequence>
<dbReference type="Proteomes" id="UP000070501">
    <property type="component" value="Unassembled WGS sequence"/>
</dbReference>
<dbReference type="AlphaFoldDB" id="A0A136JDZ7"/>
<accession>A0A136JDZ7</accession>
<dbReference type="InParanoid" id="A0A136JDZ7"/>
<dbReference type="STRING" id="196109.A0A136JDZ7"/>
<reference evidence="2" key="1">
    <citation type="submission" date="2016-02" db="EMBL/GenBank/DDBJ databases">
        <title>Draft genome sequence of Microdochium bolleyi, a fungal endophyte of beachgrass.</title>
        <authorList>
            <consortium name="DOE Joint Genome Institute"/>
            <person name="David A.S."/>
            <person name="May G."/>
            <person name="Haridas S."/>
            <person name="Lim J."/>
            <person name="Wang M."/>
            <person name="Labutti K."/>
            <person name="Lipzen A."/>
            <person name="Barry K."/>
            <person name="Grigoriev I.V."/>
        </authorList>
    </citation>
    <scope>NUCLEOTIDE SEQUENCE [LARGE SCALE GENOMIC DNA]</scope>
    <source>
        <strain evidence="2">J235TASD1</strain>
    </source>
</reference>
<dbReference type="OrthoDB" id="288942at2759"/>
<organism evidence="1 2">
    <name type="scientific">Microdochium bolleyi</name>
    <dbReference type="NCBI Taxonomy" id="196109"/>
    <lineage>
        <taxon>Eukaryota</taxon>
        <taxon>Fungi</taxon>
        <taxon>Dikarya</taxon>
        <taxon>Ascomycota</taxon>
        <taxon>Pezizomycotina</taxon>
        <taxon>Sordariomycetes</taxon>
        <taxon>Xylariomycetidae</taxon>
        <taxon>Xylariales</taxon>
        <taxon>Microdochiaceae</taxon>
        <taxon>Microdochium</taxon>
    </lineage>
</organism>
<feature type="non-terminal residue" evidence="1">
    <location>
        <position position="59"/>
    </location>
</feature>
<name>A0A136JDZ7_9PEZI</name>
<proteinExistence type="predicted"/>
<gene>
    <name evidence="1" type="ORF">Micbo1qcDRAFT_157251</name>
</gene>
<protein>
    <submittedName>
        <fullName evidence="1">Uncharacterized protein</fullName>
    </submittedName>
</protein>
<dbReference type="EMBL" id="KQ964246">
    <property type="protein sequence ID" value="KXJ95356.1"/>
    <property type="molecule type" value="Genomic_DNA"/>
</dbReference>